<gene>
    <name evidence="1" type="ORF">LCGC14_0632230</name>
</gene>
<proteinExistence type="predicted"/>
<dbReference type="EMBL" id="LAZR01001111">
    <property type="protein sequence ID" value="KKN50498.1"/>
    <property type="molecule type" value="Genomic_DNA"/>
</dbReference>
<dbReference type="AlphaFoldDB" id="A0A0F9UA59"/>
<protein>
    <submittedName>
        <fullName evidence="1">Uncharacterized protein</fullName>
    </submittedName>
</protein>
<sequence>MNTDGHYKVTQSYYRISNLYCLHCDFIAWRPRCGTGMGKYNKMRGEMVKHLHAEHREILKGGSCNDRVEK</sequence>
<reference evidence="1" key="1">
    <citation type="journal article" date="2015" name="Nature">
        <title>Complex archaea that bridge the gap between prokaryotes and eukaryotes.</title>
        <authorList>
            <person name="Spang A."/>
            <person name="Saw J.H."/>
            <person name="Jorgensen S.L."/>
            <person name="Zaremba-Niedzwiedzka K."/>
            <person name="Martijn J."/>
            <person name="Lind A.E."/>
            <person name="van Eijk R."/>
            <person name="Schleper C."/>
            <person name="Guy L."/>
            <person name="Ettema T.J."/>
        </authorList>
    </citation>
    <scope>NUCLEOTIDE SEQUENCE</scope>
</reference>
<name>A0A0F9UA59_9ZZZZ</name>
<comment type="caution">
    <text evidence="1">The sequence shown here is derived from an EMBL/GenBank/DDBJ whole genome shotgun (WGS) entry which is preliminary data.</text>
</comment>
<accession>A0A0F9UA59</accession>
<organism evidence="1">
    <name type="scientific">marine sediment metagenome</name>
    <dbReference type="NCBI Taxonomy" id="412755"/>
    <lineage>
        <taxon>unclassified sequences</taxon>
        <taxon>metagenomes</taxon>
        <taxon>ecological metagenomes</taxon>
    </lineage>
</organism>
<evidence type="ECO:0000313" key="1">
    <source>
        <dbReference type="EMBL" id="KKN50498.1"/>
    </source>
</evidence>